<dbReference type="EMBL" id="NNAY01004780">
    <property type="protein sequence ID" value="OXU17423.1"/>
    <property type="molecule type" value="Genomic_DNA"/>
</dbReference>
<dbReference type="PANTHER" id="PTHR47642">
    <property type="entry name" value="ATP-DEPENDENT DNA HELICASE"/>
    <property type="match status" value="1"/>
</dbReference>
<evidence type="ECO:0000313" key="2">
    <source>
        <dbReference type="Proteomes" id="UP000215335"/>
    </source>
</evidence>
<name>A0A232EGE7_9HYME</name>
<evidence type="ECO:0000313" key="1">
    <source>
        <dbReference type="EMBL" id="OXU17423.1"/>
    </source>
</evidence>
<accession>A0A232EGE7</accession>
<proteinExistence type="predicted"/>
<protein>
    <submittedName>
        <fullName evidence="1">Uncharacterized protein</fullName>
    </submittedName>
</protein>
<keyword evidence="2" id="KW-1185">Reference proteome</keyword>
<sequence>MILKPLNEDAKTMNKSNHIVQIEDLMKTFFSSNIDMTSKDISSNEVAINAYNLTIFTLLESNIDLQKVLDAYSVAFYMVNYVTKIEAGLSKLLREASEDIENGHVDLKQKLRKIANVFINGNILTSQEAVYHALSLPLCISSRNVVYINTVPINQRTRMLKKSINLKSLPKTSKDIHTRKI</sequence>
<comment type="caution">
    <text evidence="1">The sequence shown here is derived from an EMBL/GenBank/DDBJ whole genome shotgun (WGS) entry which is preliminary data.</text>
</comment>
<dbReference type="Proteomes" id="UP000215335">
    <property type="component" value="Unassembled WGS sequence"/>
</dbReference>
<dbReference type="InterPro" id="IPR051055">
    <property type="entry name" value="PIF1_helicase"/>
</dbReference>
<reference evidence="1 2" key="1">
    <citation type="journal article" date="2017" name="Curr. Biol.">
        <title>The Evolution of Venom by Co-option of Single-Copy Genes.</title>
        <authorList>
            <person name="Martinson E.O."/>
            <person name="Mrinalini"/>
            <person name="Kelkar Y.D."/>
            <person name="Chang C.H."/>
            <person name="Werren J.H."/>
        </authorList>
    </citation>
    <scope>NUCLEOTIDE SEQUENCE [LARGE SCALE GENOMIC DNA]</scope>
    <source>
        <strain evidence="1 2">Alberta</strain>
        <tissue evidence="1">Whole body</tissue>
    </source>
</reference>
<organism evidence="1 2">
    <name type="scientific">Trichomalopsis sarcophagae</name>
    <dbReference type="NCBI Taxonomy" id="543379"/>
    <lineage>
        <taxon>Eukaryota</taxon>
        <taxon>Metazoa</taxon>
        <taxon>Ecdysozoa</taxon>
        <taxon>Arthropoda</taxon>
        <taxon>Hexapoda</taxon>
        <taxon>Insecta</taxon>
        <taxon>Pterygota</taxon>
        <taxon>Neoptera</taxon>
        <taxon>Endopterygota</taxon>
        <taxon>Hymenoptera</taxon>
        <taxon>Apocrita</taxon>
        <taxon>Proctotrupomorpha</taxon>
        <taxon>Chalcidoidea</taxon>
        <taxon>Pteromalidae</taxon>
        <taxon>Pteromalinae</taxon>
        <taxon>Trichomalopsis</taxon>
    </lineage>
</organism>
<dbReference type="PANTHER" id="PTHR47642:SF8">
    <property type="entry name" value="ATP-DEPENDENT DNA HELICASE"/>
    <property type="match status" value="1"/>
</dbReference>
<dbReference type="AlphaFoldDB" id="A0A232EGE7"/>
<gene>
    <name evidence="1" type="ORF">TSAR_004863</name>
</gene>